<reference evidence="2 3" key="1">
    <citation type="submission" date="2019-07" db="EMBL/GenBank/DDBJ databases">
        <title>Lentzea xizangensis sp. nov., isolated from Qinghai-Tibetan Plateau Soils.</title>
        <authorList>
            <person name="Huang J."/>
        </authorList>
    </citation>
    <scope>NUCLEOTIDE SEQUENCE [LARGE SCALE GENOMIC DNA]</scope>
    <source>
        <strain evidence="2 3">FXJ1.1311</strain>
    </source>
</reference>
<evidence type="ECO:0000313" key="3">
    <source>
        <dbReference type="Proteomes" id="UP000316639"/>
    </source>
</evidence>
<accession>A0A563EL01</accession>
<sequence length="148" mass="16077">MVDDAVLKPPAGVRVRRVVSRVLLVVGGVVTLVCVLLPIACWRGDVAIESRMGSAAAEVVSVSFNRTVVRYVTPDGRVIIPALGVLYPEGLEPGQRVKVEYDVTNPELTRVAGRTASLSFLPVSTFLLAVWVVIGLVVTLLRRFRRQV</sequence>
<evidence type="ECO:0000256" key="1">
    <source>
        <dbReference type="SAM" id="Phobius"/>
    </source>
</evidence>
<evidence type="ECO:0008006" key="4">
    <source>
        <dbReference type="Google" id="ProtNLM"/>
    </source>
</evidence>
<keyword evidence="1" id="KW-0812">Transmembrane</keyword>
<dbReference type="OrthoDB" id="4426042at2"/>
<dbReference type="EMBL" id="VOBR01000024">
    <property type="protein sequence ID" value="TWP47812.1"/>
    <property type="molecule type" value="Genomic_DNA"/>
</dbReference>
<keyword evidence="3" id="KW-1185">Reference proteome</keyword>
<keyword evidence="1" id="KW-1133">Transmembrane helix</keyword>
<comment type="caution">
    <text evidence="2">The sequence shown here is derived from an EMBL/GenBank/DDBJ whole genome shotgun (WGS) entry which is preliminary data.</text>
</comment>
<dbReference type="Proteomes" id="UP000316639">
    <property type="component" value="Unassembled WGS sequence"/>
</dbReference>
<keyword evidence="1" id="KW-0472">Membrane</keyword>
<name>A0A563EL01_9PSEU</name>
<feature type="transmembrane region" description="Helical" evidence="1">
    <location>
        <begin position="120"/>
        <end position="141"/>
    </location>
</feature>
<organism evidence="2 3">
    <name type="scientific">Lentzea tibetensis</name>
    <dbReference type="NCBI Taxonomy" id="2591470"/>
    <lineage>
        <taxon>Bacteria</taxon>
        <taxon>Bacillati</taxon>
        <taxon>Actinomycetota</taxon>
        <taxon>Actinomycetes</taxon>
        <taxon>Pseudonocardiales</taxon>
        <taxon>Pseudonocardiaceae</taxon>
        <taxon>Lentzea</taxon>
    </lineage>
</organism>
<gene>
    <name evidence="2" type="ORF">FKR81_31220</name>
</gene>
<dbReference type="RefSeq" id="WP_146357390.1">
    <property type="nucleotide sequence ID" value="NZ_VOBR01000024.1"/>
</dbReference>
<proteinExistence type="predicted"/>
<evidence type="ECO:0000313" key="2">
    <source>
        <dbReference type="EMBL" id="TWP47812.1"/>
    </source>
</evidence>
<dbReference type="AlphaFoldDB" id="A0A563EL01"/>
<feature type="transmembrane region" description="Helical" evidence="1">
    <location>
        <begin position="18"/>
        <end position="40"/>
    </location>
</feature>
<protein>
    <recommendedName>
        <fullName evidence="4">DUF3592 domain-containing protein</fullName>
    </recommendedName>
</protein>